<reference evidence="1 2" key="1">
    <citation type="journal article" date="2010" name="Stand. Genomic Sci.">
        <title>Complete genome sequence of Intrasporangium calvum type strain (7 KIP).</title>
        <authorList>
            <person name="Del Rio T.G."/>
            <person name="Chertkov O."/>
            <person name="Yasawong M."/>
            <person name="Lucas S."/>
            <person name="Deshpande S."/>
            <person name="Cheng J.F."/>
            <person name="Detter C."/>
            <person name="Tapia R."/>
            <person name="Han C."/>
            <person name="Goodwin L."/>
            <person name="Pitluck S."/>
            <person name="Liolios K."/>
            <person name="Ivanova N."/>
            <person name="Mavromatis K."/>
            <person name="Pati A."/>
            <person name="Chen A."/>
            <person name="Palaniappan K."/>
            <person name="Land M."/>
            <person name="Hauser L."/>
            <person name="Chang Y.J."/>
            <person name="Jeffries C.D."/>
            <person name="Rohde M."/>
            <person name="Pukall R."/>
            <person name="Sikorski J."/>
            <person name="Goker M."/>
            <person name="Woyke T."/>
            <person name="Bristow J."/>
            <person name="Eisen J.A."/>
            <person name="Markowitz V."/>
            <person name="Hugenholtz P."/>
            <person name="Kyrpides N.C."/>
            <person name="Klenk H.P."/>
            <person name="Lapidus A."/>
        </authorList>
    </citation>
    <scope>NUCLEOTIDE SEQUENCE [LARGE SCALE GENOMIC DNA]</scope>
    <source>
        <strain evidence="2">ATCC 23552 / DSM 43043 / JCM 3097 / NBRC 12989 / 7 KIP</strain>
    </source>
</reference>
<accession>E6SEI7</accession>
<dbReference type="HOGENOM" id="CLU_117051_0_0_11"/>
<dbReference type="RefSeq" id="WP_013490910.1">
    <property type="nucleotide sequence ID" value="NC_014830.1"/>
</dbReference>
<organism evidence="1 2">
    <name type="scientific">Intrasporangium calvum (strain ATCC 23552 / DSM 43043 / JCM 3097 / NBRC 12989 / NCIMB 10167 / NRRL B-3866 / 7 KIP)</name>
    <dbReference type="NCBI Taxonomy" id="710696"/>
    <lineage>
        <taxon>Bacteria</taxon>
        <taxon>Bacillati</taxon>
        <taxon>Actinomycetota</taxon>
        <taxon>Actinomycetes</taxon>
        <taxon>Micrococcales</taxon>
        <taxon>Intrasporangiaceae</taxon>
        <taxon>Intrasporangium</taxon>
    </lineage>
</organism>
<dbReference type="STRING" id="710696.Intca_0026"/>
<dbReference type="EMBL" id="CP002343">
    <property type="protein sequence ID" value="ADU46588.1"/>
    <property type="molecule type" value="Genomic_DNA"/>
</dbReference>
<keyword evidence="2" id="KW-1185">Reference proteome</keyword>
<dbReference type="OrthoDB" id="4863160at2"/>
<proteinExistence type="predicted"/>
<gene>
    <name evidence="1" type="ordered locus">Intca_0026</name>
</gene>
<dbReference type="AlphaFoldDB" id="E6SEI7"/>
<sequence>MAENHANDFDAKFAALVAGLEPVCEALTPSAAGRPAILTDRLIPTQPTPRGLRARFLMTSLDHEAGLTAYGWRDSLRVVSYAPPHAHGLDELGVVLQEEADFYSGNSERRVVVGLSRVWIEKLVIIDEYAPTAAAPDAWLENAITDPNLSRIEPLQRVARQHHLVGTRVTLDLEDGYFEEDLRAVSPVQLGSGGDLVVGVVTERDWYTWAQHSYGPGERVVRVVPIERLWVQ</sequence>
<dbReference type="Proteomes" id="UP000008914">
    <property type="component" value="Chromosome"/>
</dbReference>
<evidence type="ECO:0000313" key="2">
    <source>
        <dbReference type="Proteomes" id="UP000008914"/>
    </source>
</evidence>
<dbReference type="KEGG" id="ica:Intca_0026"/>
<name>E6SEI7_INTC7</name>
<evidence type="ECO:0000313" key="1">
    <source>
        <dbReference type="EMBL" id="ADU46588.1"/>
    </source>
</evidence>
<protein>
    <submittedName>
        <fullName evidence="1">Uncharacterized protein</fullName>
    </submittedName>
</protein>